<dbReference type="Gene3D" id="3.40.190.10">
    <property type="entry name" value="Periplasmic binding protein-like II"/>
    <property type="match status" value="2"/>
</dbReference>
<dbReference type="InterPro" id="IPR050490">
    <property type="entry name" value="Bact_solute-bd_prot1"/>
</dbReference>
<evidence type="ECO:0000313" key="4">
    <source>
        <dbReference type="Proteomes" id="UP000712157"/>
    </source>
</evidence>
<reference evidence="3" key="1">
    <citation type="submission" date="2021-06" db="EMBL/GenBank/DDBJ databases">
        <title>Description of novel taxa of the family Lachnospiraceae.</title>
        <authorList>
            <person name="Chaplin A.V."/>
            <person name="Sokolova S.R."/>
            <person name="Pikina A.P."/>
            <person name="Korzhanova M."/>
            <person name="Belova V."/>
            <person name="Korostin D."/>
            <person name="Efimov B.A."/>
        </authorList>
    </citation>
    <scope>NUCLEOTIDE SEQUENCE</scope>
    <source>
        <strain evidence="3">ASD5720</strain>
    </source>
</reference>
<evidence type="ECO:0000256" key="1">
    <source>
        <dbReference type="SAM" id="MobiDB-lite"/>
    </source>
</evidence>
<dbReference type="PROSITE" id="PS51257">
    <property type="entry name" value="PROKAR_LIPOPROTEIN"/>
    <property type="match status" value="1"/>
</dbReference>
<feature type="chain" id="PRO_5038459173" evidence="2">
    <location>
        <begin position="21"/>
        <end position="462"/>
    </location>
</feature>
<proteinExistence type="predicted"/>
<dbReference type="EMBL" id="JAHQCW010000006">
    <property type="protein sequence ID" value="MBU9736011.1"/>
    <property type="molecule type" value="Genomic_DNA"/>
</dbReference>
<comment type="caution">
    <text evidence="3">The sequence shown here is derived from an EMBL/GenBank/DDBJ whole genome shotgun (WGS) entry which is preliminary data.</text>
</comment>
<dbReference type="SUPFAM" id="SSF53850">
    <property type="entry name" value="Periplasmic binding protein-like II"/>
    <property type="match status" value="1"/>
</dbReference>
<evidence type="ECO:0000313" key="3">
    <source>
        <dbReference type="EMBL" id="MBU9736011.1"/>
    </source>
</evidence>
<gene>
    <name evidence="3" type="ORF">KTH89_05635</name>
</gene>
<accession>A0A949K3K4</accession>
<dbReference type="Pfam" id="PF01547">
    <property type="entry name" value="SBP_bac_1"/>
    <property type="match status" value="1"/>
</dbReference>
<evidence type="ECO:0000256" key="2">
    <source>
        <dbReference type="SAM" id="SignalP"/>
    </source>
</evidence>
<dbReference type="PANTHER" id="PTHR43649:SF14">
    <property type="entry name" value="BLR3389 PROTEIN"/>
    <property type="match status" value="1"/>
</dbReference>
<dbReference type="Proteomes" id="UP000712157">
    <property type="component" value="Unassembled WGS sequence"/>
</dbReference>
<protein>
    <submittedName>
        <fullName evidence="3">Extracellular solute-binding protein</fullName>
    </submittedName>
</protein>
<dbReference type="RefSeq" id="WP_238720984.1">
    <property type="nucleotide sequence ID" value="NZ_JAHQCW010000006.1"/>
</dbReference>
<dbReference type="InterPro" id="IPR006059">
    <property type="entry name" value="SBP"/>
</dbReference>
<sequence>MKKHFQKAAAILLSISIVLSMIGCQSKQDASTKEGAQSTAAGANGQDADENGSENLSSEEPVNIRVASVYVEGHSMNKVFEEVLTEFKNDHPNVTITEEFMPSEQLNPKLKTDAASNNMPDIFPVWAGMTNLEGIQAGLWMNLEEELNKDSAWKDSFGSGTLEQFQYEAAPGYWAVPLCSFGLGFYYNTELFEKANAEPPKTWDELLQVIDKLKAIGVTPWEIGGKDTWRCEHLFSNLYYKMYGIDQASKVTDGSLKYDDESFLRVFEKMLELVDAGAFDPNMIGIDYAQEVANFASGNSGMQFNGAWAIGETDGPDTPDTIKGKVGFFPFPNMEGAEEFDGQWFGGVSDAFAVRADLEGQKKELVIELLKKITAPETAKKIGEESGNIPSVKTELDPEKTGALMPIVQEAISGADQFAGDFTGFETNSAVIRKIENFSQAILGKLITPEDACKQLAEEAAR</sequence>
<keyword evidence="2" id="KW-0732">Signal</keyword>
<dbReference type="AlphaFoldDB" id="A0A949K3K4"/>
<name>A0A949K3K4_9FIRM</name>
<feature type="region of interest" description="Disordered" evidence="1">
    <location>
        <begin position="33"/>
        <end position="59"/>
    </location>
</feature>
<keyword evidence="4" id="KW-1185">Reference proteome</keyword>
<feature type="signal peptide" evidence="2">
    <location>
        <begin position="1"/>
        <end position="20"/>
    </location>
</feature>
<dbReference type="PANTHER" id="PTHR43649">
    <property type="entry name" value="ARABINOSE-BINDING PROTEIN-RELATED"/>
    <property type="match status" value="1"/>
</dbReference>
<organism evidence="3 4">
    <name type="scientific">Diplocloster agilis</name>
    <dbReference type="NCBI Taxonomy" id="2850323"/>
    <lineage>
        <taxon>Bacteria</taxon>
        <taxon>Bacillati</taxon>
        <taxon>Bacillota</taxon>
        <taxon>Clostridia</taxon>
        <taxon>Lachnospirales</taxon>
        <taxon>Lachnospiraceae</taxon>
        <taxon>Diplocloster</taxon>
    </lineage>
</organism>